<evidence type="ECO:0000256" key="1">
    <source>
        <dbReference type="SAM" id="MobiDB-lite"/>
    </source>
</evidence>
<protein>
    <recommendedName>
        <fullName evidence="2">DUF5817 domain-containing protein</fullName>
    </recommendedName>
</protein>
<dbReference type="Pfam" id="PF19134">
    <property type="entry name" value="DUF5817"/>
    <property type="match status" value="1"/>
</dbReference>
<dbReference type="Proteomes" id="UP000199320">
    <property type="component" value="Unassembled WGS sequence"/>
</dbReference>
<organism evidence="3 4">
    <name type="scientific">Natrinema hispanicum</name>
    <dbReference type="NCBI Taxonomy" id="392421"/>
    <lineage>
        <taxon>Archaea</taxon>
        <taxon>Methanobacteriati</taxon>
        <taxon>Methanobacteriota</taxon>
        <taxon>Stenosarchaea group</taxon>
        <taxon>Halobacteria</taxon>
        <taxon>Halobacteriales</taxon>
        <taxon>Natrialbaceae</taxon>
        <taxon>Natrinema</taxon>
    </lineage>
</organism>
<dbReference type="InterPro" id="IPR036388">
    <property type="entry name" value="WH-like_DNA-bd_sf"/>
</dbReference>
<evidence type="ECO:0000259" key="2">
    <source>
        <dbReference type="Pfam" id="PF19134"/>
    </source>
</evidence>
<name>A0A1I0IUF2_9EURY</name>
<dbReference type="OrthoDB" id="197841at2157"/>
<reference evidence="4" key="1">
    <citation type="submission" date="2016-10" db="EMBL/GenBank/DDBJ databases">
        <authorList>
            <person name="Varghese N."/>
            <person name="Submissions S."/>
        </authorList>
    </citation>
    <scope>NUCLEOTIDE SEQUENCE [LARGE SCALE GENOMIC DNA]</scope>
    <source>
        <strain evidence="4">CDM_6</strain>
    </source>
</reference>
<feature type="domain" description="DUF5817" evidence="2">
    <location>
        <begin position="2"/>
        <end position="60"/>
    </location>
</feature>
<feature type="region of interest" description="Disordered" evidence="1">
    <location>
        <begin position="483"/>
        <end position="509"/>
    </location>
</feature>
<sequence length="1040" mass="115056">MFEVVLCRQCTNPWIVDEHDRRTQDSVSCPNCPNEVTMPKVVNRQETKEHAAEARAQYLAEEADCEEVYTDFRDEWGPWSAQHEAVEDRTAKVSDEALAEFVTADETISHYYGDADSRDAHLSPDTEDYRHRYQDLADAVAEQTRLEHREMLTEQVPDERTSWDIFQSRVDELLDGFAERPDPDDLPRGEITPTDQTLASVVVDLDKDATVTHIWEQLFESTRVREVLAESVRGVLAGLDPAECHEVLEDEHIPFWVRSPIINAARGDSREAWRVATDIIPKMHEHPLAATEDLLATATLFGAADTGLSLAAIVHEEWLDRKRSQREDICALLAVLAANLDVRVASSGIVLQQLADRHRLDLPGVSEWGSQRRTETGIADLVNNGVAALDHDGREVAILRTLYEDDGDALSYGQLYAEFQCDESRIRQCISELVSLDLINRFGPQTSRMVELLEAGEAVLETFDKEIARQRRIESFVSGDRQSRSKGRVNTHTRWVGEDGPEEPPTEGAGPWKTAFLGTADHAAAAGSAANGGVTLVPSKIEAENDRVRRVSYDSDRDEVVVAVRGADPTTYVASSAIALTWPTFLEKVFANDRLEEIDDPPIIVREARCIGGATDDALEDQSEFIKKLADWGKEIGDMTRQLKHGEYGEFDGRNAFRSEILRKSHGLFGTMAHLLDAVGVNLVREIRVPPKADKDRQLGQLAQSIAVSAAIQSTYKDCFACYRQLFEGREEKRERALVPSVDATDPYGDLIGSIVIRGPDIHRLEPYLRSRLEEPEEEHEDALEIAVEVPVGTVGRDAFAETAARILGEKNLRPTSDAVSLFHALVESPHDAAAGIHNQLRTEDERREVRPDEVRRALAGVDAVALCPDLPRSVGPILKTLFKAREPLSKAELSDRSGKSEKTIGRHEDKLEALGLLEITDGYRVELSFPEQAERRAPVVPETVVTGSLLDVVDALLESTLSPAQYADPDDPLGGLLWDPPNPGGILEDDDLGQWGELAVRLLDIELSDQGPSTVSMGPGPAVIQEPLPTAGDPTEVSG</sequence>
<dbReference type="InterPro" id="IPR036390">
    <property type="entry name" value="WH_DNA-bd_sf"/>
</dbReference>
<dbReference type="AlphaFoldDB" id="A0A1I0IUF2"/>
<keyword evidence="4" id="KW-1185">Reference proteome</keyword>
<feature type="region of interest" description="Disordered" evidence="1">
    <location>
        <begin position="1010"/>
        <end position="1040"/>
    </location>
</feature>
<dbReference type="RefSeq" id="WP_092934917.1">
    <property type="nucleotide sequence ID" value="NZ_FOIC01000026.1"/>
</dbReference>
<evidence type="ECO:0000313" key="3">
    <source>
        <dbReference type="EMBL" id="SEU00886.1"/>
    </source>
</evidence>
<accession>A0A1I0IUF2</accession>
<proteinExistence type="predicted"/>
<dbReference type="EMBL" id="FOIC01000026">
    <property type="protein sequence ID" value="SEU00886.1"/>
    <property type="molecule type" value="Genomic_DNA"/>
</dbReference>
<dbReference type="InterPro" id="IPR043855">
    <property type="entry name" value="DUF5817"/>
</dbReference>
<gene>
    <name evidence="3" type="ORF">SAMN04488694_12616</name>
</gene>
<dbReference type="SUPFAM" id="SSF46785">
    <property type="entry name" value="Winged helix' DNA-binding domain"/>
    <property type="match status" value="2"/>
</dbReference>
<dbReference type="STRING" id="392421.SAMN04488694_12616"/>
<dbReference type="Gene3D" id="1.10.10.10">
    <property type="entry name" value="Winged helix-like DNA-binding domain superfamily/Winged helix DNA-binding domain"/>
    <property type="match status" value="1"/>
</dbReference>
<evidence type="ECO:0000313" key="4">
    <source>
        <dbReference type="Proteomes" id="UP000199320"/>
    </source>
</evidence>
<feature type="region of interest" description="Disordered" evidence="1">
    <location>
        <begin position="967"/>
        <end position="992"/>
    </location>
</feature>